<comment type="caution">
    <text evidence="1">The sequence shown here is derived from an EMBL/GenBank/DDBJ whole genome shotgun (WGS) entry which is preliminary data.</text>
</comment>
<evidence type="ECO:0000313" key="2">
    <source>
        <dbReference type="Proteomes" id="UP000276133"/>
    </source>
</evidence>
<organism evidence="1 2">
    <name type="scientific">Brachionus plicatilis</name>
    <name type="common">Marine rotifer</name>
    <name type="synonym">Brachionus muelleri</name>
    <dbReference type="NCBI Taxonomy" id="10195"/>
    <lineage>
        <taxon>Eukaryota</taxon>
        <taxon>Metazoa</taxon>
        <taxon>Spiralia</taxon>
        <taxon>Gnathifera</taxon>
        <taxon>Rotifera</taxon>
        <taxon>Eurotatoria</taxon>
        <taxon>Monogononta</taxon>
        <taxon>Pseudotrocha</taxon>
        <taxon>Ploima</taxon>
        <taxon>Brachionidae</taxon>
        <taxon>Brachionus</taxon>
    </lineage>
</organism>
<protein>
    <submittedName>
        <fullName evidence="1">Uncharacterized protein</fullName>
    </submittedName>
</protein>
<gene>
    <name evidence="1" type="ORF">BpHYR1_018951</name>
</gene>
<dbReference type="Proteomes" id="UP000276133">
    <property type="component" value="Unassembled WGS sequence"/>
</dbReference>
<dbReference type="AlphaFoldDB" id="A0A3M7PUJ8"/>
<name>A0A3M7PUJ8_BRAPC</name>
<proteinExistence type="predicted"/>
<accession>A0A3M7PUJ8</accession>
<evidence type="ECO:0000313" key="1">
    <source>
        <dbReference type="EMBL" id="RNA02760.1"/>
    </source>
</evidence>
<sequence length="79" mass="9380">MNSGFWATLYSNKELILKNSVKKIRSPTIFDSIYLPIVKFYNNVLLELFRYTMKIKIIKIILIFVKINPKSDRNLLNKN</sequence>
<reference evidence="1 2" key="1">
    <citation type="journal article" date="2018" name="Sci. Rep.">
        <title>Genomic signatures of local adaptation to the degree of environmental predictability in rotifers.</title>
        <authorList>
            <person name="Franch-Gras L."/>
            <person name="Hahn C."/>
            <person name="Garcia-Roger E.M."/>
            <person name="Carmona M.J."/>
            <person name="Serra M."/>
            <person name="Gomez A."/>
        </authorList>
    </citation>
    <scope>NUCLEOTIDE SEQUENCE [LARGE SCALE GENOMIC DNA]</scope>
    <source>
        <strain evidence="1">HYR1</strain>
    </source>
</reference>
<dbReference type="EMBL" id="REGN01008766">
    <property type="protein sequence ID" value="RNA02760.1"/>
    <property type="molecule type" value="Genomic_DNA"/>
</dbReference>
<keyword evidence="2" id="KW-1185">Reference proteome</keyword>